<reference evidence="2" key="1">
    <citation type="submission" date="2017-05" db="UniProtKB">
        <authorList>
            <consortium name="EnsemblMetazoa"/>
        </authorList>
    </citation>
    <scope>IDENTIFICATION</scope>
</reference>
<sequence length="380" mass="41684">LLILLIMVKMACFVFVFLMIMILSSSASVILSTSGNATLCLGQTRQQFLCEVAGPLLFWSFSGANGVPFSSGATTTRFLSPNIEVELLSICSEVPLIRSMATITKVTRNMNGTTLQCRNSSFVTGSIGEEVNFYVLSSTAVSLIYVTTLESSTGQLTIYASWPLATCAAMYGVSISNNDVKQTQVVERPQFFFNVTSGTYRIGVNSIDYNGTIVEDPVYATISIHVPEFDVSARFVCVNKTFLFTTEKLEEEDTSVLSSIISQISITNQNNESYTYKVTMKNQFGSLTKYGVVDTSICNDISTTVPASSQSNNAIYVASTITFALLFCSATVFILLERLRRFCPTASFWSFIFCDCLAKGQQRAKPIDGEDKKQTDMSSM</sequence>
<dbReference type="AlphaFoldDB" id="A0A1X7THI3"/>
<keyword evidence="1" id="KW-0472">Membrane</keyword>
<organism evidence="2">
    <name type="scientific">Amphimedon queenslandica</name>
    <name type="common">Sponge</name>
    <dbReference type="NCBI Taxonomy" id="400682"/>
    <lineage>
        <taxon>Eukaryota</taxon>
        <taxon>Metazoa</taxon>
        <taxon>Porifera</taxon>
        <taxon>Demospongiae</taxon>
        <taxon>Heteroscleromorpha</taxon>
        <taxon>Haplosclerida</taxon>
        <taxon>Niphatidae</taxon>
        <taxon>Amphimedon</taxon>
    </lineage>
</organism>
<protein>
    <submittedName>
        <fullName evidence="2">Uncharacterized protein</fullName>
    </submittedName>
</protein>
<keyword evidence="1" id="KW-0812">Transmembrane</keyword>
<proteinExistence type="predicted"/>
<accession>A0A1X7THI3</accession>
<evidence type="ECO:0000313" key="2">
    <source>
        <dbReference type="EnsemblMetazoa" id="Aqu2.1.14164_001"/>
    </source>
</evidence>
<dbReference type="EnsemblMetazoa" id="Aqu2.1.14164_001">
    <property type="protein sequence ID" value="Aqu2.1.14164_001"/>
    <property type="gene ID" value="Aqu2.1.14164"/>
</dbReference>
<feature type="transmembrane region" description="Helical" evidence="1">
    <location>
        <begin position="314"/>
        <end position="336"/>
    </location>
</feature>
<name>A0A1X7THI3_AMPQE</name>
<dbReference type="InParanoid" id="A0A1X7THI3"/>
<evidence type="ECO:0000256" key="1">
    <source>
        <dbReference type="SAM" id="Phobius"/>
    </source>
</evidence>
<keyword evidence="1" id="KW-1133">Transmembrane helix</keyword>